<organism evidence="1 2">
    <name type="scientific">Collybiopsis luxurians FD-317 M1</name>
    <dbReference type="NCBI Taxonomy" id="944289"/>
    <lineage>
        <taxon>Eukaryota</taxon>
        <taxon>Fungi</taxon>
        <taxon>Dikarya</taxon>
        <taxon>Basidiomycota</taxon>
        <taxon>Agaricomycotina</taxon>
        <taxon>Agaricomycetes</taxon>
        <taxon>Agaricomycetidae</taxon>
        <taxon>Agaricales</taxon>
        <taxon>Marasmiineae</taxon>
        <taxon>Omphalotaceae</taxon>
        <taxon>Collybiopsis</taxon>
        <taxon>Collybiopsis luxurians</taxon>
    </lineage>
</organism>
<evidence type="ECO:0000313" key="2">
    <source>
        <dbReference type="Proteomes" id="UP000053593"/>
    </source>
</evidence>
<accession>A0A0D0C9N3</accession>
<dbReference type="EMBL" id="KN834781">
    <property type="protein sequence ID" value="KIK59199.1"/>
    <property type="molecule type" value="Genomic_DNA"/>
</dbReference>
<gene>
    <name evidence="1" type="ORF">GYMLUDRAFT_245616</name>
</gene>
<name>A0A0D0C9N3_9AGAR</name>
<protein>
    <submittedName>
        <fullName evidence="1">Uncharacterized protein</fullName>
    </submittedName>
</protein>
<dbReference type="Proteomes" id="UP000053593">
    <property type="component" value="Unassembled WGS sequence"/>
</dbReference>
<reference evidence="1 2" key="1">
    <citation type="submission" date="2014-04" db="EMBL/GenBank/DDBJ databases">
        <title>Evolutionary Origins and Diversification of the Mycorrhizal Mutualists.</title>
        <authorList>
            <consortium name="DOE Joint Genome Institute"/>
            <consortium name="Mycorrhizal Genomics Consortium"/>
            <person name="Kohler A."/>
            <person name="Kuo A."/>
            <person name="Nagy L.G."/>
            <person name="Floudas D."/>
            <person name="Copeland A."/>
            <person name="Barry K.W."/>
            <person name="Cichocki N."/>
            <person name="Veneault-Fourrey C."/>
            <person name="LaButti K."/>
            <person name="Lindquist E.A."/>
            <person name="Lipzen A."/>
            <person name="Lundell T."/>
            <person name="Morin E."/>
            <person name="Murat C."/>
            <person name="Riley R."/>
            <person name="Ohm R."/>
            <person name="Sun H."/>
            <person name="Tunlid A."/>
            <person name="Henrissat B."/>
            <person name="Grigoriev I.V."/>
            <person name="Hibbett D.S."/>
            <person name="Martin F."/>
        </authorList>
    </citation>
    <scope>NUCLEOTIDE SEQUENCE [LARGE SCALE GENOMIC DNA]</scope>
    <source>
        <strain evidence="1 2">FD-317 M1</strain>
    </source>
</reference>
<sequence>MDYKAAAWKKYLSFNRALIISSSYRKLWELKQNIEYSNRLIAKVQIDLVLEIARLRRRNISATSEDDG</sequence>
<evidence type="ECO:0000313" key="1">
    <source>
        <dbReference type="EMBL" id="KIK59199.1"/>
    </source>
</evidence>
<keyword evidence="2" id="KW-1185">Reference proteome</keyword>
<proteinExistence type="predicted"/>
<dbReference type="HOGENOM" id="CLU_2794194_0_0_1"/>
<dbReference type="AlphaFoldDB" id="A0A0D0C9N3"/>